<dbReference type="PANTHER" id="PTHR43065:SF42">
    <property type="entry name" value="TWO-COMPONENT SENSOR PPRA"/>
    <property type="match status" value="1"/>
</dbReference>
<gene>
    <name evidence="7" type="ORF">K4A83_05700</name>
</gene>
<keyword evidence="4" id="KW-0418">Kinase</keyword>
<evidence type="ECO:0000313" key="8">
    <source>
        <dbReference type="Proteomes" id="UP001526426"/>
    </source>
</evidence>
<evidence type="ECO:0000313" key="7">
    <source>
        <dbReference type="EMBL" id="MCW6035768.1"/>
    </source>
</evidence>
<dbReference type="Gene3D" id="1.10.287.130">
    <property type="match status" value="1"/>
</dbReference>
<keyword evidence="3" id="KW-0597">Phosphoprotein</keyword>
<dbReference type="Gene3D" id="3.30.450.40">
    <property type="match status" value="1"/>
</dbReference>
<protein>
    <recommendedName>
        <fullName evidence="2">histidine kinase</fullName>
        <ecNumber evidence="2">2.7.13.3</ecNumber>
    </recommendedName>
</protein>
<reference evidence="7 8" key="1">
    <citation type="submission" date="2021-08" db="EMBL/GenBank/DDBJ databases">
        <title>Draft genome sequence of Spirulina subsalsa with high tolerance to salinity and hype-accumulation of phycocyanin.</title>
        <authorList>
            <person name="Pei H."/>
            <person name="Jiang L."/>
        </authorList>
    </citation>
    <scope>NUCLEOTIDE SEQUENCE [LARGE SCALE GENOMIC DNA]</scope>
    <source>
        <strain evidence="7 8">FACHB-351</strain>
    </source>
</reference>
<comment type="catalytic activity">
    <reaction evidence="1">
        <text>ATP + protein L-histidine = ADP + protein N-phospho-L-histidine.</text>
        <dbReference type="EC" id="2.7.13.3"/>
    </reaction>
</comment>
<evidence type="ECO:0000256" key="5">
    <source>
        <dbReference type="ARBA" id="ARBA00023012"/>
    </source>
</evidence>
<dbReference type="InterPro" id="IPR004358">
    <property type="entry name" value="Sig_transdc_His_kin-like_C"/>
</dbReference>
<keyword evidence="8" id="KW-1185">Reference proteome</keyword>
<evidence type="ECO:0000256" key="2">
    <source>
        <dbReference type="ARBA" id="ARBA00012438"/>
    </source>
</evidence>
<dbReference type="InterPro" id="IPR003594">
    <property type="entry name" value="HATPase_dom"/>
</dbReference>
<dbReference type="EC" id="2.7.13.3" evidence="2"/>
<dbReference type="Pfam" id="PF00512">
    <property type="entry name" value="HisKA"/>
    <property type="match status" value="1"/>
</dbReference>
<evidence type="ECO:0000256" key="4">
    <source>
        <dbReference type="ARBA" id="ARBA00022777"/>
    </source>
</evidence>
<dbReference type="SUPFAM" id="SSF47384">
    <property type="entry name" value="Homodimeric domain of signal transducing histidine kinase"/>
    <property type="match status" value="1"/>
</dbReference>
<dbReference type="Pfam" id="PF02518">
    <property type="entry name" value="HATPase_c"/>
    <property type="match status" value="1"/>
</dbReference>
<dbReference type="PROSITE" id="PS50109">
    <property type="entry name" value="HIS_KIN"/>
    <property type="match status" value="1"/>
</dbReference>
<dbReference type="InterPro" id="IPR005467">
    <property type="entry name" value="His_kinase_dom"/>
</dbReference>
<dbReference type="PANTHER" id="PTHR43065">
    <property type="entry name" value="SENSOR HISTIDINE KINASE"/>
    <property type="match status" value="1"/>
</dbReference>
<dbReference type="InterPro" id="IPR029016">
    <property type="entry name" value="GAF-like_dom_sf"/>
</dbReference>
<dbReference type="SMART" id="SM00388">
    <property type="entry name" value="HisKA"/>
    <property type="match status" value="1"/>
</dbReference>
<evidence type="ECO:0000259" key="6">
    <source>
        <dbReference type="PROSITE" id="PS50109"/>
    </source>
</evidence>
<dbReference type="PRINTS" id="PR00344">
    <property type="entry name" value="BCTRLSENSOR"/>
</dbReference>
<comment type="caution">
    <text evidence="7">The sequence shown here is derived from an EMBL/GenBank/DDBJ whole genome shotgun (WGS) entry which is preliminary data.</text>
</comment>
<dbReference type="SUPFAM" id="SSF55781">
    <property type="entry name" value="GAF domain-like"/>
    <property type="match status" value="1"/>
</dbReference>
<proteinExistence type="predicted"/>
<name>A0ABT3L2R7_9CYAN</name>
<dbReference type="EMBL" id="JAIHOM010000020">
    <property type="protein sequence ID" value="MCW6035768.1"/>
    <property type="molecule type" value="Genomic_DNA"/>
</dbReference>
<dbReference type="SUPFAM" id="SSF55874">
    <property type="entry name" value="ATPase domain of HSP90 chaperone/DNA topoisomerase II/histidine kinase"/>
    <property type="match status" value="1"/>
</dbReference>
<dbReference type="InterPro" id="IPR036890">
    <property type="entry name" value="HATPase_C_sf"/>
</dbReference>
<dbReference type="InterPro" id="IPR003661">
    <property type="entry name" value="HisK_dim/P_dom"/>
</dbReference>
<evidence type="ECO:0000256" key="3">
    <source>
        <dbReference type="ARBA" id="ARBA00022553"/>
    </source>
</evidence>
<dbReference type="InterPro" id="IPR036097">
    <property type="entry name" value="HisK_dim/P_sf"/>
</dbReference>
<dbReference type="RefSeq" id="WP_265263481.1">
    <property type="nucleotide sequence ID" value="NZ_JAIHOM010000020.1"/>
</dbReference>
<accession>A0ABT3L2R7</accession>
<dbReference type="SMART" id="SM00387">
    <property type="entry name" value="HATPase_c"/>
    <property type="match status" value="1"/>
</dbReference>
<organism evidence="7 8">
    <name type="scientific">Spirulina subsalsa FACHB-351</name>
    <dbReference type="NCBI Taxonomy" id="234711"/>
    <lineage>
        <taxon>Bacteria</taxon>
        <taxon>Bacillati</taxon>
        <taxon>Cyanobacteriota</taxon>
        <taxon>Cyanophyceae</taxon>
        <taxon>Spirulinales</taxon>
        <taxon>Spirulinaceae</taxon>
        <taxon>Spirulina</taxon>
    </lineage>
</organism>
<keyword evidence="4" id="KW-0808">Transferase</keyword>
<dbReference type="CDD" id="cd00082">
    <property type="entry name" value="HisKA"/>
    <property type="match status" value="1"/>
</dbReference>
<keyword evidence="5" id="KW-0902">Two-component regulatory system</keyword>
<dbReference type="Proteomes" id="UP001526426">
    <property type="component" value="Unassembled WGS sequence"/>
</dbReference>
<evidence type="ECO:0000256" key="1">
    <source>
        <dbReference type="ARBA" id="ARBA00000085"/>
    </source>
</evidence>
<sequence>MSNPLTISSPVSPRDHLLIQLAQVNSLDSLISSEIMLPLMTYSEVQSVLLLLPDPQGWRVGAIAHFSTSGKPALQIPSHSEDSSSVLRSPILHNLLGDPKVSILENLQEHPDYGKDPYIPHQGINAICRFPLQQGDEQLGWLLFTHEQPSGHFVGDRLTQLHLISYHFAIALQRTHLTQTLHQTQVELKLMQERVMAQEKLASLGALTAGIAHEVKNPLNFVNNFAELSVDLTQELLEELETFQDKIDSETWDYLEEILNDLQQNVQKINHHGKRADSIVKGMLQQSGGKPGERKLTDINALLQEYVNLAYHGMRANDSTFNITLNEQYDPEAQPIFVVPHNLSRVFLNLFNNACYAAHEQKKRLGEDFSPTLWVKTQAFDQALEIRIRDNGMGIPPEIRQQVFQPFFTTKPVGIGTGLGLAISYDIIVEEHKGRIEINSEINEYTEFVITLPTH</sequence>
<feature type="domain" description="Histidine kinase" evidence="6">
    <location>
        <begin position="210"/>
        <end position="455"/>
    </location>
</feature>
<dbReference type="Gene3D" id="3.30.565.10">
    <property type="entry name" value="Histidine kinase-like ATPase, C-terminal domain"/>
    <property type="match status" value="1"/>
</dbReference>